<dbReference type="Proteomes" id="UP001160148">
    <property type="component" value="Unassembled WGS sequence"/>
</dbReference>
<name>A0AAV0XM21_9HEMI</name>
<dbReference type="EMBL" id="CARXXK010000005">
    <property type="protein sequence ID" value="CAI6369490.1"/>
    <property type="molecule type" value="Genomic_DNA"/>
</dbReference>
<evidence type="ECO:0000313" key="1">
    <source>
        <dbReference type="EMBL" id="CAI6369490.1"/>
    </source>
</evidence>
<reference evidence="1 2" key="1">
    <citation type="submission" date="2023-01" db="EMBL/GenBank/DDBJ databases">
        <authorList>
            <person name="Whitehead M."/>
        </authorList>
    </citation>
    <scope>NUCLEOTIDE SEQUENCE [LARGE SCALE GENOMIC DNA]</scope>
</reference>
<dbReference type="AlphaFoldDB" id="A0AAV0XM21"/>
<proteinExistence type="predicted"/>
<sequence>MDENRRKACIAIILAFSIPSKRITNRKRWVKEWISKRKKYCHLNLLKEIQLSDPKDYQNYFRMNIDIYNKLLSMVEPLIIKKYTNMRESIPPNQRQALTLRYLATGRSFEDLKYSAVIAPTTISEIVMET</sequence>
<gene>
    <name evidence="1" type="ORF">MEUPH1_LOCUS23723</name>
</gene>
<organism evidence="1 2">
    <name type="scientific">Macrosiphum euphorbiae</name>
    <name type="common">potato aphid</name>
    <dbReference type="NCBI Taxonomy" id="13131"/>
    <lineage>
        <taxon>Eukaryota</taxon>
        <taxon>Metazoa</taxon>
        <taxon>Ecdysozoa</taxon>
        <taxon>Arthropoda</taxon>
        <taxon>Hexapoda</taxon>
        <taxon>Insecta</taxon>
        <taxon>Pterygota</taxon>
        <taxon>Neoptera</taxon>
        <taxon>Paraneoptera</taxon>
        <taxon>Hemiptera</taxon>
        <taxon>Sternorrhyncha</taxon>
        <taxon>Aphidomorpha</taxon>
        <taxon>Aphidoidea</taxon>
        <taxon>Aphididae</taxon>
        <taxon>Macrosiphini</taxon>
        <taxon>Macrosiphum</taxon>
    </lineage>
</organism>
<accession>A0AAV0XM21</accession>
<protein>
    <recommendedName>
        <fullName evidence="3">Nuclease HARBI1</fullName>
    </recommendedName>
</protein>
<evidence type="ECO:0000313" key="2">
    <source>
        <dbReference type="Proteomes" id="UP001160148"/>
    </source>
</evidence>
<comment type="caution">
    <text evidence="1">The sequence shown here is derived from an EMBL/GenBank/DDBJ whole genome shotgun (WGS) entry which is preliminary data.</text>
</comment>
<evidence type="ECO:0008006" key="3">
    <source>
        <dbReference type="Google" id="ProtNLM"/>
    </source>
</evidence>
<keyword evidence="2" id="KW-1185">Reference proteome</keyword>